<dbReference type="RefSeq" id="WP_281427957.1">
    <property type="nucleotide sequence ID" value="NZ_BAAALR010000080.1"/>
</dbReference>
<dbReference type="Proteomes" id="UP001499947">
    <property type="component" value="Unassembled WGS sequence"/>
</dbReference>
<keyword evidence="3" id="KW-1185">Reference proteome</keyword>
<feature type="region of interest" description="Disordered" evidence="1">
    <location>
        <begin position="24"/>
        <end position="44"/>
    </location>
</feature>
<comment type="caution">
    <text evidence="2">The sequence shown here is derived from an EMBL/GenBank/DDBJ whole genome shotgun (WGS) entry which is preliminary data.</text>
</comment>
<accession>A0ABN2J3P8</accession>
<name>A0ABN2J3P8_9ACTN</name>
<protein>
    <submittedName>
        <fullName evidence="2">Uncharacterized protein</fullName>
    </submittedName>
</protein>
<reference evidence="2 3" key="1">
    <citation type="journal article" date="2019" name="Int. J. Syst. Evol. Microbiol.">
        <title>The Global Catalogue of Microorganisms (GCM) 10K type strain sequencing project: providing services to taxonomists for standard genome sequencing and annotation.</title>
        <authorList>
            <consortium name="The Broad Institute Genomics Platform"/>
            <consortium name="The Broad Institute Genome Sequencing Center for Infectious Disease"/>
            <person name="Wu L."/>
            <person name="Ma J."/>
        </authorList>
    </citation>
    <scope>NUCLEOTIDE SEQUENCE [LARGE SCALE GENOMIC DNA]</scope>
    <source>
        <strain evidence="2 3">JCM 13244</strain>
    </source>
</reference>
<sequence>MDPGRSTAAQRAYLTAFFDQHLRGRPRDLLDGPSPAYPDVRFVQ</sequence>
<organism evidence="2 3">
    <name type="scientific">Streptomyces yatensis</name>
    <dbReference type="NCBI Taxonomy" id="155177"/>
    <lineage>
        <taxon>Bacteria</taxon>
        <taxon>Bacillati</taxon>
        <taxon>Actinomycetota</taxon>
        <taxon>Actinomycetes</taxon>
        <taxon>Kitasatosporales</taxon>
        <taxon>Streptomycetaceae</taxon>
        <taxon>Streptomyces</taxon>
        <taxon>Streptomyces violaceusniger group</taxon>
    </lineage>
</organism>
<dbReference type="EMBL" id="BAAALR010000080">
    <property type="protein sequence ID" value="GAA1717290.1"/>
    <property type="molecule type" value="Genomic_DNA"/>
</dbReference>
<gene>
    <name evidence="2" type="ORF">GCM10009680_68310</name>
</gene>
<proteinExistence type="predicted"/>
<evidence type="ECO:0000256" key="1">
    <source>
        <dbReference type="SAM" id="MobiDB-lite"/>
    </source>
</evidence>
<evidence type="ECO:0000313" key="2">
    <source>
        <dbReference type="EMBL" id="GAA1717290.1"/>
    </source>
</evidence>
<evidence type="ECO:0000313" key="3">
    <source>
        <dbReference type="Proteomes" id="UP001499947"/>
    </source>
</evidence>